<organism evidence="1 2">
    <name type="scientific">Hibiscus sabdariffa</name>
    <name type="common">roselle</name>
    <dbReference type="NCBI Taxonomy" id="183260"/>
    <lineage>
        <taxon>Eukaryota</taxon>
        <taxon>Viridiplantae</taxon>
        <taxon>Streptophyta</taxon>
        <taxon>Embryophyta</taxon>
        <taxon>Tracheophyta</taxon>
        <taxon>Spermatophyta</taxon>
        <taxon>Magnoliopsida</taxon>
        <taxon>eudicotyledons</taxon>
        <taxon>Gunneridae</taxon>
        <taxon>Pentapetalae</taxon>
        <taxon>rosids</taxon>
        <taxon>malvids</taxon>
        <taxon>Malvales</taxon>
        <taxon>Malvaceae</taxon>
        <taxon>Malvoideae</taxon>
        <taxon>Hibiscus</taxon>
    </lineage>
</organism>
<evidence type="ECO:0000313" key="2">
    <source>
        <dbReference type="Proteomes" id="UP001472677"/>
    </source>
</evidence>
<proteinExistence type="predicted"/>
<comment type="caution">
    <text evidence="1">The sequence shown here is derived from an EMBL/GenBank/DDBJ whole genome shotgun (WGS) entry which is preliminary data.</text>
</comment>
<name>A0ABR1ZMX6_9ROSI</name>
<dbReference type="Gene3D" id="2.115.10.20">
    <property type="entry name" value="Glycosyl hydrolase domain, family 43"/>
    <property type="match status" value="1"/>
</dbReference>
<sequence length="127" mass="14755">MRVRNKTNKGNQQLFFVMQGTNAPSLLWCGAWKKRSSHVAKRRHKRTTTLIDEFLDENSQLQHAFFPNMKIAIDPMKTTGNESHYYHLGKIWLDTEGNPIQAHGGGMPYDERSATYYWYGEYKDGPT</sequence>
<keyword evidence="2" id="KW-1185">Reference proteome</keyword>
<dbReference type="Proteomes" id="UP001472677">
    <property type="component" value="Unassembled WGS sequence"/>
</dbReference>
<evidence type="ECO:0000313" key="1">
    <source>
        <dbReference type="EMBL" id="KAK8481982.1"/>
    </source>
</evidence>
<gene>
    <name evidence="1" type="ORF">V6N12_036758</name>
</gene>
<protein>
    <submittedName>
        <fullName evidence="1">Uncharacterized protein</fullName>
    </submittedName>
</protein>
<dbReference type="PANTHER" id="PTHR22925">
    <property type="entry name" value="GLYCOSYL HYDROLASE 43 FAMILY MEMBER"/>
    <property type="match status" value="1"/>
</dbReference>
<dbReference type="EMBL" id="JBBPBM010001787">
    <property type="protein sequence ID" value="KAK8481982.1"/>
    <property type="molecule type" value="Genomic_DNA"/>
</dbReference>
<dbReference type="PANTHER" id="PTHR22925:SF3">
    <property type="entry name" value="GLYCOSYL HYDROLASE FAMILY PROTEIN 43"/>
    <property type="match status" value="1"/>
</dbReference>
<dbReference type="InterPro" id="IPR023296">
    <property type="entry name" value="Glyco_hydro_beta-prop_sf"/>
</dbReference>
<accession>A0ABR1ZMX6</accession>
<reference evidence="1 2" key="1">
    <citation type="journal article" date="2024" name="G3 (Bethesda)">
        <title>Genome assembly of Hibiscus sabdariffa L. provides insights into metabolisms of medicinal natural products.</title>
        <authorList>
            <person name="Kim T."/>
        </authorList>
    </citation>
    <scope>NUCLEOTIDE SEQUENCE [LARGE SCALE GENOMIC DNA]</scope>
    <source>
        <strain evidence="1">TK-2024</strain>
        <tissue evidence="1">Old leaves</tissue>
    </source>
</reference>